<name>A0AAE0YQQ0_9GAST</name>
<dbReference type="InterPro" id="IPR036047">
    <property type="entry name" value="F-box-like_dom_sf"/>
</dbReference>
<reference evidence="1" key="1">
    <citation type="journal article" date="2023" name="G3 (Bethesda)">
        <title>A reference genome for the long-term kleptoplast-retaining sea slug Elysia crispata morphotype clarki.</title>
        <authorList>
            <person name="Eastman K.E."/>
            <person name="Pendleton A.L."/>
            <person name="Shaikh M.A."/>
            <person name="Suttiyut T."/>
            <person name="Ogas R."/>
            <person name="Tomko P."/>
            <person name="Gavelis G."/>
            <person name="Widhalm J.R."/>
            <person name="Wisecaver J.H."/>
        </authorList>
    </citation>
    <scope>NUCLEOTIDE SEQUENCE</scope>
    <source>
        <strain evidence="1">ECLA1</strain>
    </source>
</reference>
<dbReference type="EMBL" id="JAWDGP010005682">
    <property type="protein sequence ID" value="KAK3754264.1"/>
    <property type="molecule type" value="Genomic_DNA"/>
</dbReference>
<dbReference type="SUPFAM" id="SSF81383">
    <property type="entry name" value="F-box domain"/>
    <property type="match status" value="1"/>
</dbReference>
<accession>A0AAE0YQQ0</accession>
<evidence type="ECO:0008006" key="3">
    <source>
        <dbReference type="Google" id="ProtNLM"/>
    </source>
</evidence>
<protein>
    <recommendedName>
        <fullName evidence="3">F-box domain-containing protein</fullName>
    </recommendedName>
</protein>
<comment type="caution">
    <text evidence="1">The sequence shown here is derived from an EMBL/GenBank/DDBJ whole genome shotgun (WGS) entry which is preliminary data.</text>
</comment>
<sequence length="543" mass="60736">MSSRISCVGSPDTRTQLLDLPLEIIKEILGELPSEALHVCLSVHPTLAKIVRDSFFLNRHTRKELHLPDDDVRFEMLPECFSPLLELWYLTNAAATRKRSPNQLRPVLSRNSLFFPLVSFKHSLQTWLVQAGAADLTGHSNNNNNVNNKSSNSAENDCISINMCNSNNWPVSTLPQEAGVGAGALAEACHMLLMHKPSGLPNFASRVITKLSLALPDFLERTLYTQHLTFHRGSPVTLAHTWETFLQPQLRARQSPCSVKPRFSLEIVFGQTDVEESSLRLDAMIILFDTESWVLWIGTVAPFPACKHGGTLTLKTLDVDISISSLREDVGDIKSVFNTEFGVESINHRWMLQKLFPGVCHMIHAQKRQGLVDQLDSRIELLVGHIQAISSNRTLSQSSFTSRESYLHPKLRAVLRTVGIVPRNLHSEISTRDTLTQRCPLQYIESNSLAHAYTVHLPTDIRLSLHAMFNQEVQTTLGNRKSHVIVCETCSQLWFPKRATLDACIACWLGLPQIPVSLWPYHALVKALEVVDSALEACAGLSQ</sequence>
<organism evidence="1 2">
    <name type="scientific">Elysia crispata</name>
    <name type="common">lettuce slug</name>
    <dbReference type="NCBI Taxonomy" id="231223"/>
    <lineage>
        <taxon>Eukaryota</taxon>
        <taxon>Metazoa</taxon>
        <taxon>Spiralia</taxon>
        <taxon>Lophotrochozoa</taxon>
        <taxon>Mollusca</taxon>
        <taxon>Gastropoda</taxon>
        <taxon>Heterobranchia</taxon>
        <taxon>Euthyneura</taxon>
        <taxon>Panpulmonata</taxon>
        <taxon>Sacoglossa</taxon>
        <taxon>Placobranchoidea</taxon>
        <taxon>Plakobranchidae</taxon>
        <taxon>Elysia</taxon>
    </lineage>
</organism>
<evidence type="ECO:0000313" key="1">
    <source>
        <dbReference type="EMBL" id="KAK3754264.1"/>
    </source>
</evidence>
<dbReference type="Proteomes" id="UP001283361">
    <property type="component" value="Unassembled WGS sequence"/>
</dbReference>
<proteinExistence type="predicted"/>
<evidence type="ECO:0000313" key="2">
    <source>
        <dbReference type="Proteomes" id="UP001283361"/>
    </source>
</evidence>
<gene>
    <name evidence="1" type="ORF">RRG08_050928</name>
</gene>
<dbReference type="AlphaFoldDB" id="A0AAE0YQQ0"/>
<keyword evidence="2" id="KW-1185">Reference proteome</keyword>